<dbReference type="AlphaFoldDB" id="A0A1I4DZ67"/>
<evidence type="ECO:0000313" key="2">
    <source>
        <dbReference type="Proteomes" id="UP000199550"/>
    </source>
</evidence>
<name>A0A1I4DZ67_9RHOB</name>
<organism evidence="1 2">
    <name type="scientific">Loktanella salsilacus</name>
    <dbReference type="NCBI Taxonomy" id="195913"/>
    <lineage>
        <taxon>Bacteria</taxon>
        <taxon>Pseudomonadati</taxon>
        <taxon>Pseudomonadota</taxon>
        <taxon>Alphaproteobacteria</taxon>
        <taxon>Rhodobacterales</taxon>
        <taxon>Roseobacteraceae</taxon>
        <taxon>Loktanella</taxon>
    </lineage>
</organism>
<sequence length="847" mass="92806">MGAGRRLKGTPMAQKFSQLPLTGVKVVDFGQYIAGPAVAMLLGDLGATVIHIDPPTGPMWDNPANATLMRNKLIVTIDLKTPEGLAQALDLCAEADIIIENFRPGKLTKLGVDFTALRAQHPALITVSLPGFASDDMERRDWRAFESVIAASSGVFTDMGQNRVLMGLSPSFSPLPLASAYASQIAASAAVLALQARQQTGLGDGIEVPLAAAVMEGLCYNSLKVDSMPARYVTQREAEITRRRIEGLPMTLTYDDLQELMDPFYRNYMCKDGRMFYVVCPSHKHHARRCLEVLGIYDELVAEGLTEEDDTYKPHDQWESKTSLGVYPMPKDWADHIAARMKDVFITRTSVEWQRMFGRAGIPAAPQRWLQEWITDEYAATAGLMIDVADPVYGDMIQPGPVVWMEESGEEALTPAPRAWTTVEEALRTLRKLPTTIPDADENAPRTGWLSGLRVLDLCNVIAGPHSVSYLSRFGAEVIKLDPAQPMYDSWNTVLYGISQGRGKRSILADIKSPHGRKLFEDLIKSVDLIVWNATDSQIKSVGLDAESLRRINPEALFCKLDCFSGVRRGVRTDYIGYDDLVQATTGIMLRFGGAMHRPEEHAHVGTIDVMCGFGGALGMAAALYQKHRFGRIGRGRTSLSANSGLLQIPFCFDYRRRGLFDEPSGPESNGYDALTRFYSTASGVYVLLSADEADLPRFASVEGLSDLPDVPEEDRATYLATAFQDQPATEWMARLRAADIACAICENLEALRAENSRPADGTPGTTLGSYAFSTFADHPSGHTITQLDPYAVRTAATPVIAPTPTEKFGTSTRAILRDLGYGDSAIEKMLASGQISESWSAEYLPS</sequence>
<reference evidence="1 2" key="1">
    <citation type="submission" date="2016-10" db="EMBL/GenBank/DDBJ databases">
        <authorList>
            <person name="de Groot N.N."/>
        </authorList>
    </citation>
    <scope>NUCLEOTIDE SEQUENCE [LARGE SCALE GENOMIC DNA]</scope>
    <source>
        <strain evidence="1 2">DSM 16199</strain>
    </source>
</reference>
<dbReference type="Pfam" id="PF02515">
    <property type="entry name" value="CoA_transf_3"/>
    <property type="match status" value="2"/>
</dbReference>
<dbReference type="STRING" id="195913.SAMN04488004_105100"/>
<dbReference type="InterPro" id="IPR003673">
    <property type="entry name" value="CoA-Trfase_fam_III"/>
</dbReference>
<evidence type="ECO:0000313" key="1">
    <source>
        <dbReference type="EMBL" id="SFK97396.1"/>
    </source>
</evidence>
<dbReference type="PANTHER" id="PTHR48228">
    <property type="entry name" value="SUCCINYL-COA--D-CITRAMALATE COA-TRANSFERASE"/>
    <property type="match status" value="1"/>
</dbReference>
<dbReference type="Gene3D" id="3.30.1540.10">
    <property type="entry name" value="formyl-coa transferase, domain 3"/>
    <property type="match status" value="2"/>
</dbReference>
<dbReference type="GO" id="GO:0003824">
    <property type="term" value="F:catalytic activity"/>
    <property type="evidence" value="ECO:0007669"/>
    <property type="project" value="InterPro"/>
</dbReference>
<accession>A0A1I4DZ67</accession>
<dbReference type="Proteomes" id="UP000199550">
    <property type="component" value="Unassembled WGS sequence"/>
</dbReference>
<dbReference type="SUPFAM" id="SSF89796">
    <property type="entry name" value="CoA-transferase family III (CaiB/BaiF)"/>
    <property type="match status" value="2"/>
</dbReference>
<keyword evidence="2" id="KW-1185">Reference proteome</keyword>
<dbReference type="InterPro" id="IPR050509">
    <property type="entry name" value="CoA-transferase_III"/>
</dbReference>
<proteinExistence type="predicted"/>
<protein>
    <submittedName>
        <fullName evidence="1">Dimethylsulfoniopropionate cleavage enzyme DddD</fullName>
    </submittedName>
</protein>
<dbReference type="InterPro" id="IPR023606">
    <property type="entry name" value="CoA-Trfase_III_dom_1_sf"/>
</dbReference>
<gene>
    <name evidence="1" type="ORF">SAMN04488004_105100</name>
</gene>
<dbReference type="InterPro" id="IPR044855">
    <property type="entry name" value="CoA-Trfase_III_dom3_sf"/>
</dbReference>
<dbReference type="Gene3D" id="3.40.50.10540">
    <property type="entry name" value="Crotonobetainyl-coa:carnitine coa-transferase, domain 1"/>
    <property type="match status" value="2"/>
</dbReference>
<dbReference type="PANTHER" id="PTHR48228:SF2">
    <property type="entry name" value="E-CINNAMOYL-COA:R-PHENYLLACTATE COA TRANSFERASE LARGE SUBUNIT"/>
    <property type="match status" value="1"/>
</dbReference>
<dbReference type="EMBL" id="FOTF01000005">
    <property type="protein sequence ID" value="SFK97396.1"/>
    <property type="molecule type" value="Genomic_DNA"/>
</dbReference>